<dbReference type="GO" id="GO:0016788">
    <property type="term" value="F:hydrolase activity, acting on ester bonds"/>
    <property type="evidence" value="ECO:0007669"/>
    <property type="project" value="InterPro"/>
</dbReference>
<dbReference type="RefSeq" id="WP_007554268.1">
    <property type="nucleotide sequence ID" value="NZ_AENT01000012.1"/>
</dbReference>
<proteinExistence type="predicted"/>
<dbReference type="EMBL" id="AENT01000012">
    <property type="protein sequence ID" value="EFR42887.1"/>
    <property type="molecule type" value="Genomic_DNA"/>
</dbReference>
<keyword evidence="1 3" id="KW-0479">Metal-binding</keyword>
<feature type="binding site" evidence="3">
    <location>
        <position position="154"/>
    </location>
    <ligand>
        <name>a divalent metal cation</name>
        <dbReference type="ChEBI" id="CHEBI:60240"/>
        <label>2</label>
    </ligand>
</feature>
<feature type="binding site" evidence="3">
    <location>
        <position position="129"/>
    </location>
    <ligand>
        <name>a divalent metal cation</name>
        <dbReference type="ChEBI" id="CHEBI:60240"/>
        <label>2</label>
    </ligand>
</feature>
<evidence type="ECO:0000256" key="3">
    <source>
        <dbReference type="PIRSR" id="PIRSR005902-1"/>
    </source>
</evidence>
<dbReference type="InterPro" id="IPR015991">
    <property type="entry name" value="TatD/YcfH-like"/>
</dbReference>
<feature type="binding site" evidence="3">
    <location>
        <position position="204"/>
    </location>
    <ligand>
        <name>a divalent metal cation</name>
        <dbReference type="ChEBI" id="CHEBI:60240"/>
        <label>1</label>
    </ligand>
</feature>
<keyword evidence="2 4" id="KW-0378">Hydrolase</keyword>
<evidence type="ECO:0000313" key="4">
    <source>
        <dbReference type="EMBL" id="EFR42887.1"/>
    </source>
</evidence>
<dbReference type="NCBIfam" id="TIGR00010">
    <property type="entry name" value="YchF/TatD family DNA exonuclease"/>
    <property type="match status" value="1"/>
</dbReference>
<feature type="binding site" evidence="3">
    <location>
        <position position="7"/>
    </location>
    <ligand>
        <name>a divalent metal cation</name>
        <dbReference type="ChEBI" id="CHEBI:60240"/>
        <label>1</label>
    </ligand>
</feature>
<dbReference type="SUPFAM" id="SSF51556">
    <property type="entry name" value="Metallo-dependent hydrolases"/>
    <property type="match status" value="1"/>
</dbReference>
<dbReference type="FunFam" id="3.20.20.140:FF:000005">
    <property type="entry name" value="TatD family hydrolase"/>
    <property type="match status" value="1"/>
</dbReference>
<reference evidence="4 5" key="1">
    <citation type="submission" date="2010-11" db="EMBL/GenBank/DDBJ databases">
        <authorList>
            <person name="Durkin A.S."/>
            <person name="Madupu R."/>
            <person name="Torralba M."/>
            <person name="Gillis M."/>
            <person name="Methe B."/>
            <person name="Sutton G."/>
            <person name="Nelson K.E."/>
        </authorList>
    </citation>
    <scope>NUCLEOTIDE SEQUENCE [LARGE SCALE GENOMIC DNA]</scope>
    <source>
        <strain evidence="4 5">UPII 345-E</strain>
    </source>
</reference>
<dbReference type="Gene3D" id="3.20.20.140">
    <property type="entry name" value="Metal-dependent hydrolases"/>
    <property type="match status" value="1"/>
</dbReference>
<dbReference type="eggNOG" id="COG0084">
    <property type="taxonomic scope" value="Bacteria"/>
</dbReference>
<protein>
    <submittedName>
        <fullName evidence="4">Hydrolase, TatD family</fullName>
    </submittedName>
</protein>
<dbReference type="PANTHER" id="PTHR46124:SF2">
    <property type="entry name" value="D-AMINOACYL-TRNA DEACYLASE"/>
    <property type="match status" value="1"/>
</dbReference>
<comment type="caution">
    <text evidence="4">The sequence shown here is derived from an EMBL/GenBank/DDBJ whole genome shotgun (WGS) entry which is preliminary data.</text>
</comment>
<name>E4L835_9FIRM</name>
<dbReference type="InterPro" id="IPR001130">
    <property type="entry name" value="TatD-like"/>
</dbReference>
<dbReference type="CDD" id="cd01310">
    <property type="entry name" value="TatD_DNAse"/>
    <property type="match status" value="1"/>
</dbReference>
<evidence type="ECO:0000313" key="5">
    <source>
        <dbReference type="Proteomes" id="UP000004594"/>
    </source>
</evidence>
<dbReference type="GO" id="GO:0004536">
    <property type="term" value="F:DNA nuclease activity"/>
    <property type="evidence" value="ECO:0007669"/>
    <property type="project" value="InterPro"/>
</dbReference>
<feature type="binding site" evidence="3">
    <location>
        <position position="93"/>
    </location>
    <ligand>
        <name>a divalent metal cation</name>
        <dbReference type="ChEBI" id="CHEBI:60240"/>
        <label>1</label>
    </ligand>
</feature>
<dbReference type="Proteomes" id="UP000004594">
    <property type="component" value="Unassembled WGS sequence"/>
</dbReference>
<dbReference type="Pfam" id="PF01026">
    <property type="entry name" value="TatD_DNase"/>
    <property type="match status" value="1"/>
</dbReference>
<evidence type="ECO:0000256" key="1">
    <source>
        <dbReference type="ARBA" id="ARBA00022723"/>
    </source>
</evidence>
<accession>E4L835</accession>
<dbReference type="PANTHER" id="PTHR46124">
    <property type="entry name" value="D-AMINOACYL-TRNA DEACYLASE"/>
    <property type="match status" value="1"/>
</dbReference>
<dbReference type="InterPro" id="IPR032466">
    <property type="entry name" value="Metal_Hydrolase"/>
</dbReference>
<dbReference type="OrthoDB" id="9810005at2"/>
<feature type="binding site" evidence="3">
    <location>
        <position position="9"/>
    </location>
    <ligand>
        <name>a divalent metal cation</name>
        <dbReference type="ChEBI" id="CHEBI:60240"/>
        <label>1</label>
    </ligand>
</feature>
<gene>
    <name evidence="4" type="ORF">HMPREF9220_1017</name>
</gene>
<dbReference type="GO" id="GO:0046872">
    <property type="term" value="F:metal ion binding"/>
    <property type="evidence" value="ECO:0007669"/>
    <property type="project" value="UniProtKB-KW"/>
</dbReference>
<dbReference type="PIRSF" id="PIRSF005902">
    <property type="entry name" value="DNase_TatD"/>
    <property type="match status" value="1"/>
</dbReference>
<sequence>MIFFDTHAHMYDKAFDKDRDELLKLLEKLEYKIVCPSENYETSLQSIELSKKFKNLYAAIGIHPYFAEIDKKCDLKKIFDLVKANSEVVAIGEIGLDYYDKNNNREIQKEYFINQINIAQETDLPIIIHDRKAHGDIFSIIKKMKKHNLRGIMHSFSGSIEFANEMIKSDFYISFAGPVAYKNSKRIKEIARIIPLERMLIETDSPYMTPPPFTGQRNTSLNLYYIAKEIAALRNISIEKIIEITYQNAMDIYGLR</sequence>
<evidence type="ECO:0000256" key="2">
    <source>
        <dbReference type="ARBA" id="ARBA00022801"/>
    </source>
</evidence>
<dbReference type="AlphaFoldDB" id="E4L835"/>
<organism evidence="4 5">
    <name type="scientific">Dialister micraerophilus UPII 345-E</name>
    <dbReference type="NCBI Taxonomy" id="910314"/>
    <lineage>
        <taxon>Bacteria</taxon>
        <taxon>Bacillati</taxon>
        <taxon>Bacillota</taxon>
        <taxon>Negativicutes</taxon>
        <taxon>Veillonellales</taxon>
        <taxon>Veillonellaceae</taxon>
        <taxon>Dialister</taxon>
    </lineage>
</organism>